<sequence>MSWTRVRLTTFGGPDELKLETVTDLPVPAADEVRVRVLVTSAAFTDVMIRNGLYPDVNAKPPFTPRLRHGRDRRCTGPGCDAVSARRPRGRPDHHRRL</sequence>
<evidence type="ECO:0008006" key="4">
    <source>
        <dbReference type="Google" id="ProtNLM"/>
    </source>
</evidence>
<proteinExistence type="predicted"/>
<feature type="compositionally biased region" description="Basic residues" evidence="1">
    <location>
        <begin position="86"/>
        <end position="98"/>
    </location>
</feature>
<dbReference type="STRING" id="633194.SAMN05421759_104356"/>
<dbReference type="Gene3D" id="3.90.180.10">
    <property type="entry name" value="Medium-chain alcohol dehydrogenases, catalytic domain"/>
    <property type="match status" value="1"/>
</dbReference>
<name>A0A1N7MIE4_9RHOB</name>
<dbReference type="InterPro" id="IPR011032">
    <property type="entry name" value="GroES-like_sf"/>
</dbReference>
<dbReference type="SUPFAM" id="SSF50129">
    <property type="entry name" value="GroES-like"/>
    <property type="match status" value="1"/>
</dbReference>
<protein>
    <recommendedName>
        <fullName evidence="4">NADPH2:quinone reductase</fullName>
    </recommendedName>
</protein>
<gene>
    <name evidence="2" type="ORF">SAMN05421759_104356</name>
</gene>
<accession>A0A1N7MIE4</accession>
<keyword evidence="3" id="KW-1185">Reference proteome</keyword>
<dbReference type="EMBL" id="FTOQ01000004">
    <property type="protein sequence ID" value="SIS85853.1"/>
    <property type="molecule type" value="Genomic_DNA"/>
</dbReference>
<reference evidence="3" key="1">
    <citation type="submission" date="2017-01" db="EMBL/GenBank/DDBJ databases">
        <authorList>
            <person name="Varghese N."/>
            <person name="Submissions S."/>
        </authorList>
    </citation>
    <scope>NUCLEOTIDE SEQUENCE [LARGE SCALE GENOMIC DNA]</scope>
    <source>
        <strain evidence="3">DSM 29430</strain>
    </source>
</reference>
<feature type="region of interest" description="Disordered" evidence="1">
    <location>
        <begin position="64"/>
        <end position="98"/>
    </location>
</feature>
<dbReference type="AlphaFoldDB" id="A0A1N7MIE4"/>
<dbReference type="Proteomes" id="UP000186684">
    <property type="component" value="Unassembled WGS sequence"/>
</dbReference>
<evidence type="ECO:0000313" key="2">
    <source>
        <dbReference type="EMBL" id="SIS85853.1"/>
    </source>
</evidence>
<evidence type="ECO:0000313" key="3">
    <source>
        <dbReference type="Proteomes" id="UP000186684"/>
    </source>
</evidence>
<organism evidence="2 3">
    <name type="scientific">Roseivivax lentus</name>
    <dbReference type="NCBI Taxonomy" id="633194"/>
    <lineage>
        <taxon>Bacteria</taxon>
        <taxon>Pseudomonadati</taxon>
        <taxon>Pseudomonadota</taxon>
        <taxon>Alphaproteobacteria</taxon>
        <taxon>Rhodobacterales</taxon>
        <taxon>Roseobacteraceae</taxon>
        <taxon>Roseivivax</taxon>
    </lineage>
</organism>
<evidence type="ECO:0000256" key="1">
    <source>
        <dbReference type="SAM" id="MobiDB-lite"/>
    </source>
</evidence>